<feature type="region of interest" description="Disordered" evidence="1">
    <location>
        <begin position="46"/>
        <end position="70"/>
    </location>
</feature>
<organism evidence="2 3">
    <name type="scientific">Lentithecium fluviatile CBS 122367</name>
    <dbReference type="NCBI Taxonomy" id="1168545"/>
    <lineage>
        <taxon>Eukaryota</taxon>
        <taxon>Fungi</taxon>
        <taxon>Dikarya</taxon>
        <taxon>Ascomycota</taxon>
        <taxon>Pezizomycotina</taxon>
        <taxon>Dothideomycetes</taxon>
        <taxon>Pleosporomycetidae</taxon>
        <taxon>Pleosporales</taxon>
        <taxon>Massarineae</taxon>
        <taxon>Lentitheciaceae</taxon>
        <taxon>Lentithecium</taxon>
    </lineage>
</organism>
<feature type="compositionally biased region" description="Basic residues" evidence="1">
    <location>
        <begin position="317"/>
        <end position="327"/>
    </location>
</feature>
<sequence>MFVPRALRLKGVKESQKSKKEQPAQVAAQGAEISSEDALVTAMQQTSTTSPATLNEQVDPKSVTRGPRFTTTPITPEYIAQLTAGIELIFTDYAHQNLASAKWLRERYRTVNGEEKFIHLTAILEHANIASLKPEATQVLVRKAIQQHASSKLQLSENGFYVRRRSSTYPLSFIPQNSFSVVDDNGLGFWDQRTIYVEPHVRHFCKTPAKVAHWLQEHGQIKQKWLPIQAVQTLYNSCGFVVLSGNVMHEDVWKKWRSAEKPVDWKVMTKVEHTKRTNEYLELLDKSRRDLKRKHNVTTVTEEAGTGADAPKVPSATKHKKRKRAKSKVNDDLQEQEDADMGDDTVSEGVREHPGKRTA</sequence>
<dbReference type="Proteomes" id="UP000799291">
    <property type="component" value="Unassembled WGS sequence"/>
</dbReference>
<dbReference type="AlphaFoldDB" id="A0A6G1JFK9"/>
<name>A0A6G1JFK9_9PLEO</name>
<feature type="region of interest" description="Disordered" evidence="1">
    <location>
        <begin position="12"/>
        <end position="32"/>
    </location>
</feature>
<feature type="compositionally biased region" description="Basic and acidic residues" evidence="1">
    <location>
        <begin position="349"/>
        <end position="359"/>
    </location>
</feature>
<protein>
    <submittedName>
        <fullName evidence="2">Uncharacterized protein</fullName>
    </submittedName>
</protein>
<accession>A0A6G1JFK9</accession>
<proteinExistence type="predicted"/>
<dbReference type="OrthoDB" id="439993at2759"/>
<feature type="compositionally biased region" description="Acidic residues" evidence="1">
    <location>
        <begin position="332"/>
        <end position="346"/>
    </location>
</feature>
<evidence type="ECO:0000313" key="2">
    <source>
        <dbReference type="EMBL" id="KAF2689354.1"/>
    </source>
</evidence>
<evidence type="ECO:0000313" key="3">
    <source>
        <dbReference type="Proteomes" id="UP000799291"/>
    </source>
</evidence>
<feature type="compositionally biased region" description="Polar residues" evidence="1">
    <location>
        <begin position="46"/>
        <end position="56"/>
    </location>
</feature>
<evidence type="ECO:0000256" key="1">
    <source>
        <dbReference type="SAM" id="MobiDB-lite"/>
    </source>
</evidence>
<feature type="region of interest" description="Disordered" evidence="1">
    <location>
        <begin position="297"/>
        <end position="359"/>
    </location>
</feature>
<dbReference type="EMBL" id="MU005572">
    <property type="protein sequence ID" value="KAF2689354.1"/>
    <property type="molecule type" value="Genomic_DNA"/>
</dbReference>
<gene>
    <name evidence="2" type="ORF">K458DRAFT_384005</name>
</gene>
<reference evidence="2" key="1">
    <citation type="journal article" date="2020" name="Stud. Mycol.">
        <title>101 Dothideomycetes genomes: a test case for predicting lifestyles and emergence of pathogens.</title>
        <authorList>
            <person name="Haridas S."/>
            <person name="Albert R."/>
            <person name="Binder M."/>
            <person name="Bloem J."/>
            <person name="Labutti K."/>
            <person name="Salamov A."/>
            <person name="Andreopoulos B."/>
            <person name="Baker S."/>
            <person name="Barry K."/>
            <person name="Bills G."/>
            <person name="Bluhm B."/>
            <person name="Cannon C."/>
            <person name="Castanera R."/>
            <person name="Culley D."/>
            <person name="Daum C."/>
            <person name="Ezra D."/>
            <person name="Gonzalez J."/>
            <person name="Henrissat B."/>
            <person name="Kuo A."/>
            <person name="Liang C."/>
            <person name="Lipzen A."/>
            <person name="Lutzoni F."/>
            <person name="Magnuson J."/>
            <person name="Mondo S."/>
            <person name="Nolan M."/>
            <person name="Ohm R."/>
            <person name="Pangilinan J."/>
            <person name="Park H.-J."/>
            <person name="Ramirez L."/>
            <person name="Alfaro M."/>
            <person name="Sun H."/>
            <person name="Tritt A."/>
            <person name="Yoshinaga Y."/>
            <person name="Zwiers L.-H."/>
            <person name="Turgeon B."/>
            <person name="Goodwin S."/>
            <person name="Spatafora J."/>
            <person name="Crous P."/>
            <person name="Grigoriev I."/>
        </authorList>
    </citation>
    <scope>NUCLEOTIDE SEQUENCE</scope>
    <source>
        <strain evidence="2">CBS 122367</strain>
    </source>
</reference>
<keyword evidence="3" id="KW-1185">Reference proteome</keyword>
<feature type="compositionally biased region" description="Basic and acidic residues" evidence="1">
    <location>
        <begin position="12"/>
        <end position="22"/>
    </location>
</feature>